<dbReference type="PANTHER" id="PTHR48023">
    <property type="entry name" value="D-XYLOSE-PROTON SYMPORTER-LIKE 2"/>
    <property type="match status" value="1"/>
</dbReference>
<keyword evidence="11" id="KW-1185">Reference proteome</keyword>
<sequence>MNTARVWTWAITVALGGFLFGFDTAVISGAEKAIQAEFGLSDLAIGQIVAMALYGTIIGAIFGGVPADRFGRRATLIAIAVLYLVSAAGSALAADPLQLNIFRFLGGLGVGASSVVAPMYITEVAPAGQRGQLVAAFQLNLVLGILVAYFSNYLIVNATVTIDWRLMLGVEVAPALLFLILLFFVPRSPRWLLTKGGNRAEALDVLMRINPATANEELRKIEQSNTTREKVALAKFFSGKYNRPILYAFLFAFFNQVSGINAVIYYAPRIFEAANLGTESAFLSSVGIGVVNVIFTFIGMYLIDRSGRKTLMYLGSFGYIISLSAVSWAFYTDNLEGLTVPIWLFVFIASHAIGQGAVIWVFISEIFGNEVRGLGASLGSTTHWIFAAIIGGNFPFLAATFGQAAIFAVFACFMVGQLLFVYFLMPETKGVELEDLQKELVR</sequence>
<dbReference type="PROSITE" id="PS50850">
    <property type="entry name" value="MFS"/>
    <property type="match status" value="1"/>
</dbReference>
<evidence type="ECO:0000256" key="4">
    <source>
        <dbReference type="ARBA" id="ARBA00022692"/>
    </source>
</evidence>
<dbReference type="SUPFAM" id="SSF103473">
    <property type="entry name" value="MFS general substrate transporter"/>
    <property type="match status" value="1"/>
</dbReference>
<gene>
    <name evidence="10" type="ORF">CLV84_1254</name>
</gene>
<evidence type="ECO:0000256" key="8">
    <source>
        <dbReference type="SAM" id="Phobius"/>
    </source>
</evidence>
<dbReference type="InterPro" id="IPR003663">
    <property type="entry name" value="Sugar/inositol_transpt"/>
</dbReference>
<evidence type="ECO:0000256" key="5">
    <source>
        <dbReference type="ARBA" id="ARBA00022989"/>
    </source>
</evidence>
<evidence type="ECO:0000313" key="11">
    <source>
        <dbReference type="Proteomes" id="UP000237662"/>
    </source>
</evidence>
<feature type="transmembrane region" description="Helical" evidence="8">
    <location>
        <begin position="245"/>
        <end position="268"/>
    </location>
</feature>
<feature type="transmembrane region" description="Helical" evidence="8">
    <location>
        <begin position="342"/>
        <end position="363"/>
    </location>
</feature>
<keyword evidence="6 8" id="KW-0472">Membrane</keyword>
<proteinExistence type="inferred from homology"/>
<dbReference type="PANTHER" id="PTHR48023:SF4">
    <property type="entry name" value="D-XYLOSE-PROTON SYMPORTER-LIKE 2"/>
    <property type="match status" value="1"/>
</dbReference>
<keyword evidence="4 8" id="KW-0812">Transmembrane</keyword>
<feature type="transmembrane region" description="Helical" evidence="8">
    <location>
        <begin position="280"/>
        <end position="303"/>
    </location>
</feature>
<dbReference type="PROSITE" id="PS00216">
    <property type="entry name" value="SUGAR_TRANSPORT_1"/>
    <property type="match status" value="1"/>
</dbReference>
<feature type="transmembrane region" description="Helical" evidence="8">
    <location>
        <begin position="133"/>
        <end position="154"/>
    </location>
</feature>
<protein>
    <submittedName>
        <fullName evidence="10">Sugar porter (SP) family MFS transporter</fullName>
    </submittedName>
</protein>
<feature type="transmembrane region" description="Helical" evidence="8">
    <location>
        <begin position="404"/>
        <end position="425"/>
    </location>
</feature>
<keyword evidence="3 7" id="KW-0813">Transport</keyword>
<feature type="transmembrane region" description="Helical" evidence="8">
    <location>
        <begin position="375"/>
        <end position="398"/>
    </location>
</feature>
<feature type="domain" description="Major facilitator superfamily (MFS) profile" evidence="9">
    <location>
        <begin position="9"/>
        <end position="429"/>
    </location>
</feature>
<accession>A0A2S6IA03</accession>
<dbReference type="AlphaFoldDB" id="A0A2S6IA03"/>
<feature type="transmembrane region" description="Helical" evidence="8">
    <location>
        <begin position="310"/>
        <end position="330"/>
    </location>
</feature>
<evidence type="ECO:0000256" key="2">
    <source>
        <dbReference type="ARBA" id="ARBA00010992"/>
    </source>
</evidence>
<dbReference type="InterPro" id="IPR050820">
    <property type="entry name" value="MFS_Sugar_Transporter"/>
</dbReference>
<dbReference type="Gene3D" id="1.20.1250.20">
    <property type="entry name" value="MFS general substrate transporter like domains"/>
    <property type="match status" value="1"/>
</dbReference>
<feature type="transmembrane region" description="Helical" evidence="8">
    <location>
        <begin position="166"/>
        <end position="185"/>
    </location>
</feature>
<evidence type="ECO:0000313" key="10">
    <source>
        <dbReference type="EMBL" id="PPK88289.1"/>
    </source>
</evidence>
<dbReference type="GO" id="GO:0022857">
    <property type="term" value="F:transmembrane transporter activity"/>
    <property type="evidence" value="ECO:0007669"/>
    <property type="project" value="InterPro"/>
</dbReference>
<reference evidence="10 11" key="1">
    <citation type="submission" date="2018-02" db="EMBL/GenBank/DDBJ databases">
        <title>Genomic Encyclopedia of Archaeal and Bacterial Type Strains, Phase II (KMG-II): from individual species to whole genera.</title>
        <authorList>
            <person name="Goeker M."/>
        </authorList>
    </citation>
    <scope>NUCLEOTIDE SEQUENCE [LARGE SCALE GENOMIC DNA]</scope>
    <source>
        <strain evidence="10 11">DSM 29526</strain>
    </source>
</reference>
<dbReference type="NCBIfam" id="TIGR00879">
    <property type="entry name" value="SP"/>
    <property type="match status" value="1"/>
</dbReference>
<organism evidence="10 11">
    <name type="scientific">Neolewinella xylanilytica</name>
    <dbReference type="NCBI Taxonomy" id="1514080"/>
    <lineage>
        <taxon>Bacteria</taxon>
        <taxon>Pseudomonadati</taxon>
        <taxon>Bacteroidota</taxon>
        <taxon>Saprospiria</taxon>
        <taxon>Saprospirales</taxon>
        <taxon>Lewinellaceae</taxon>
        <taxon>Neolewinella</taxon>
    </lineage>
</organism>
<comment type="caution">
    <text evidence="10">The sequence shown here is derived from an EMBL/GenBank/DDBJ whole genome shotgun (WGS) entry which is preliminary data.</text>
</comment>
<dbReference type="Pfam" id="PF00083">
    <property type="entry name" value="Sugar_tr"/>
    <property type="match status" value="1"/>
</dbReference>
<evidence type="ECO:0000259" key="9">
    <source>
        <dbReference type="PROSITE" id="PS50850"/>
    </source>
</evidence>
<keyword evidence="5 8" id="KW-1133">Transmembrane helix</keyword>
<feature type="transmembrane region" description="Helical" evidence="8">
    <location>
        <begin position="100"/>
        <end position="121"/>
    </location>
</feature>
<dbReference type="Proteomes" id="UP000237662">
    <property type="component" value="Unassembled WGS sequence"/>
</dbReference>
<dbReference type="InterPro" id="IPR005828">
    <property type="entry name" value="MFS_sugar_transport-like"/>
</dbReference>
<dbReference type="GO" id="GO:0016020">
    <property type="term" value="C:membrane"/>
    <property type="evidence" value="ECO:0007669"/>
    <property type="project" value="UniProtKB-SubCell"/>
</dbReference>
<feature type="transmembrane region" description="Helical" evidence="8">
    <location>
        <begin position="74"/>
        <end position="94"/>
    </location>
</feature>
<dbReference type="RefSeq" id="WP_104418845.1">
    <property type="nucleotide sequence ID" value="NZ_PTJC01000005.1"/>
</dbReference>
<evidence type="ECO:0000256" key="6">
    <source>
        <dbReference type="ARBA" id="ARBA00023136"/>
    </source>
</evidence>
<dbReference type="EMBL" id="PTJC01000005">
    <property type="protein sequence ID" value="PPK88289.1"/>
    <property type="molecule type" value="Genomic_DNA"/>
</dbReference>
<dbReference type="PRINTS" id="PR00171">
    <property type="entry name" value="SUGRTRNSPORT"/>
</dbReference>
<dbReference type="PROSITE" id="PS00217">
    <property type="entry name" value="SUGAR_TRANSPORT_2"/>
    <property type="match status" value="1"/>
</dbReference>
<dbReference type="InterPro" id="IPR020846">
    <property type="entry name" value="MFS_dom"/>
</dbReference>
<dbReference type="OrthoDB" id="9783823at2"/>
<dbReference type="InterPro" id="IPR036259">
    <property type="entry name" value="MFS_trans_sf"/>
</dbReference>
<evidence type="ECO:0000256" key="3">
    <source>
        <dbReference type="ARBA" id="ARBA00022448"/>
    </source>
</evidence>
<dbReference type="InterPro" id="IPR005829">
    <property type="entry name" value="Sugar_transporter_CS"/>
</dbReference>
<comment type="similarity">
    <text evidence="2 7">Belongs to the major facilitator superfamily. Sugar transporter (TC 2.A.1.1) family.</text>
</comment>
<comment type="subcellular location">
    <subcellularLocation>
        <location evidence="1">Membrane</location>
        <topology evidence="1">Multi-pass membrane protein</topology>
    </subcellularLocation>
</comment>
<evidence type="ECO:0000256" key="1">
    <source>
        <dbReference type="ARBA" id="ARBA00004141"/>
    </source>
</evidence>
<feature type="transmembrane region" description="Helical" evidence="8">
    <location>
        <begin position="45"/>
        <end position="67"/>
    </location>
</feature>
<name>A0A2S6IA03_9BACT</name>
<evidence type="ECO:0000256" key="7">
    <source>
        <dbReference type="RuleBase" id="RU003346"/>
    </source>
</evidence>